<keyword evidence="2" id="KW-1185">Reference proteome</keyword>
<name>A0ABX7SIG7_9CAUL</name>
<protein>
    <submittedName>
        <fullName evidence="1">Uncharacterized protein</fullName>
    </submittedName>
</protein>
<dbReference type="RefSeq" id="WP_207823855.1">
    <property type="nucleotide sequence ID" value="NZ_CP062006.1"/>
</dbReference>
<proteinExistence type="predicted"/>
<accession>A0ABX7SIG7</accession>
<reference evidence="1 2" key="1">
    <citation type="submission" date="2020-09" db="EMBL/GenBank/DDBJ databases">
        <title>Brevundimonas sp. LVF1 isolated from an oligotrophic pond in Goettingen, Germany.</title>
        <authorList>
            <person name="Friedrich I."/>
            <person name="Klassen A."/>
            <person name="Neubauer H."/>
            <person name="Schneider D."/>
            <person name="Hertel R."/>
            <person name="Daniel R."/>
        </authorList>
    </citation>
    <scope>NUCLEOTIDE SEQUENCE [LARGE SCALE GENOMIC DNA]</scope>
    <source>
        <strain evidence="1 2">LVF1</strain>
    </source>
</reference>
<dbReference type="Proteomes" id="UP000663942">
    <property type="component" value="Chromosome"/>
</dbReference>
<dbReference type="EMBL" id="CP062006">
    <property type="protein sequence ID" value="QTC87484.1"/>
    <property type="molecule type" value="Genomic_DNA"/>
</dbReference>
<evidence type="ECO:0000313" key="1">
    <source>
        <dbReference type="EMBL" id="QTC87484.1"/>
    </source>
</evidence>
<evidence type="ECO:0000313" key="2">
    <source>
        <dbReference type="Proteomes" id="UP000663942"/>
    </source>
</evidence>
<sequence>MIRLLRLELRPPLPASRRSRPQPLQRWRYQALRPARRIRQAPPAAVIFDQVQTIALGASAPPEVRAALAESLLAELARALARVVIDLQTCSPPSQGKVG</sequence>
<organism evidence="1 2">
    <name type="scientific">Brevundimonas pondensis</name>
    <dbReference type="NCBI Taxonomy" id="2774189"/>
    <lineage>
        <taxon>Bacteria</taxon>
        <taxon>Pseudomonadati</taxon>
        <taxon>Pseudomonadota</taxon>
        <taxon>Alphaproteobacteria</taxon>
        <taxon>Caulobacterales</taxon>
        <taxon>Caulobacteraceae</taxon>
        <taxon>Brevundimonas</taxon>
    </lineage>
</organism>
<gene>
    <name evidence="1" type="ORF">IFE19_15545</name>
</gene>